<organism evidence="1 2">
    <name type="scientific">Marasmiellus scandens</name>
    <dbReference type="NCBI Taxonomy" id="2682957"/>
    <lineage>
        <taxon>Eukaryota</taxon>
        <taxon>Fungi</taxon>
        <taxon>Dikarya</taxon>
        <taxon>Basidiomycota</taxon>
        <taxon>Agaricomycotina</taxon>
        <taxon>Agaricomycetes</taxon>
        <taxon>Agaricomycetidae</taxon>
        <taxon>Agaricales</taxon>
        <taxon>Marasmiineae</taxon>
        <taxon>Omphalotaceae</taxon>
        <taxon>Marasmiellus</taxon>
    </lineage>
</organism>
<protein>
    <submittedName>
        <fullName evidence="1">Uncharacterized protein</fullName>
    </submittedName>
</protein>
<dbReference type="Proteomes" id="UP001498398">
    <property type="component" value="Unassembled WGS sequence"/>
</dbReference>
<name>A0ABR1J2P0_9AGAR</name>
<proteinExistence type="predicted"/>
<dbReference type="EMBL" id="JBANRG010000045">
    <property type="protein sequence ID" value="KAK7446036.1"/>
    <property type="molecule type" value="Genomic_DNA"/>
</dbReference>
<accession>A0ABR1J2P0</accession>
<evidence type="ECO:0000313" key="1">
    <source>
        <dbReference type="EMBL" id="KAK7446036.1"/>
    </source>
</evidence>
<reference evidence="1 2" key="1">
    <citation type="submission" date="2024-01" db="EMBL/GenBank/DDBJ databases">
        <title>A draft genome for the cacao thread blight pathogen Marasmiellus scandens.</title>
        <authorList>
            <person name="Baruah I.K."/>
            <person name="Leung J."/>
            <person name="Bukari Y."/>
            <person name="Amoako-Attah I."/>
            <person name="Meinhardt L.W."/>
            <person name="Bailey B.A."/>
            <person name="Cohen S.P."/>
        </authorList>
    </citation>
    <scope>NUCLEOTIDE SEQUENCE [LARGE SCALE GENOMIC DNA]</scope>
    <source>
        <strain evidence="1 2">GH-19</strain>
    </source>
</reference>
<gene>
    <name evidence="1" type="ORF">VKT23_014659</name>
</gene>
<comment type="caution">
    <text evidence="1">The sequence shown here is derived from an EMBL/GenBank/DDBJ whole genome shotgun (WGS) entry which is preliminary data.</text>
</comment>
<keyword evidence="2" id="KW-1185">Reference proteome</keyword>
<sequence length="224" mass="24370">MSINNLLVSNNTDSTALILHSRNNPLTLLEDVFGVNSLISAFLKSIFGASFYPDTLPSHAIMLIDSEDGPIQYAFTKEFADNLWEKVGVVISILSGIIGQGGSYPNPINAPISATGPNFITDLANVTQISVERFPDNPFYGIRAVSVQGLQQCLAEVNFVLVQYCHWVYTRVRTIVREGGNLTVEIASILLMPYQVVDELTTPYIPSESGFIQNALEAGGAPVM</sequence>
<evidence type="ECO:0000313" key="2">
    <source>
        <dbReference type="Proteomes" id="UP001498398"/>
    </source>
</evidence>